<feature type="binding site" evidence="10">
    <location>
        <position position="2283"/>
    </location>
    <ligand>
        <name>substrate</name>
    </ligand>
</feature>
<dbReference type="PRINTS" id="PR00700">
    <property type="entry name" value="PRTYPHPHTASE"/>
</dbReference>
<dbReference type="PANTHER" id="PTHR46900:SF1">
    <property type="entry name" value="TYROSINE-PROTEIN PHOSPHATASE NON-RECEPTOR TYPE 13"/>
    <property type="match status" value="1"/>
</dbReference>
<dbReference type="PRINTS" id="PR00935">
    <property type="entry name" value="BAND41"/>
</dbReference>
<dbReference type="CDD" id="cd23060">
    <property type="entry name" value="PDZ5_DrPTPN13-like"/>
    <property type="match status" value="1"/>
</dbReference>
<dbReference type="SMART" id="SM00750">
    <property type="entry name" value="KIND"/>
    <property type="match status" value="1"/>
</dbReference>
<evidence type="ECO:0000313" key="18">
    <source>
        <dbReference type="Ensembl" id="ENSMMOP00000001934.1"/>
    </source>
</evidence>
<dbReference type="PROSITE" id="PS51377">
    <property type="entry name" value="KIND"/>
    <property type="match status" value="1"/>
</dbReference>
<evidence type="ECO:0000256" key="6">
    <source>
        <dbReference type="ARBA" id="ARBA00023212"/>
    </source>
</evidence>
<evidence type="ECO:0000256" key="3">
    <source>
        <dbReference type="ARBA" id="ARBA00009649"/>
    </source>
</evidence>
<dbReference type="InterPro" id="IPR000387">
    <property type="entry name" value="Tyr_Pase_dom"/>
</dbReference>
<dbReference type="GO" id="GO:0005856">
    <property type="term" value="C:cytoskeleton"/>
    <property type="evidence" value="ECO:0007669"/>
    <property type="project" value="UniProtKB-SubCell"/>
</dbReference>
<sequence>MHVSLAEALEVRGGPLQEEEVWAVLSQSAESLQELFHKDPAAMGFIISPWSLLLMPSGNISFTDEYVTQQDLRAFTAPEVLEGVSLSSVSDIEKMHMYSLGMTLFWGADYEIPQSQPMKLGEHLNSLLLNMCDDITLSRMSLRTVLDICSKHIRNSTCDPPFSYIRKLVRLVLGSLSQLDGLLTDRESLPERSKEIRERLRGKGLPSDGSRLDSAPRVLERYRTRTQEQTSLNRGLSRSMGSLPIQDLSKADEGAALPYSSSDYHPNPESPTELYFKHPSLQHQHSYPYLELSIGQGRKTWASSVDLACIDPEALRFGALEDARRGSSAISTHSIGRHKSPLPASRERDSRYSEFAGLKSRKPHHFSAISVGSGFAGAYDRIKERQRKLQVLRQAVDDPVHTHQRYHSDYSSSSESPSVTSSDPDYRQYEGAADEGLAGAELLLQKQEEEVQRLQAHLASRLSRANLYPPDDPLAPSNSSVLDIRDPLYTSLPLRKPKNFHGPEFARMASESCVALSVPSSIMKRGKVEDVQRKVGVLLLNGQKLELSCDIKAVCKDVLDMVVAHIGLVEHHLFGLANLRDNEFFFVDPDAKLTKVAPEGWKEDPKKKKTDMPFNLFLRVKFFLDDVNLIQHAMTKHQYYLQLRKDILEEMMRCDTENAMILASLALQAEFGNYQPELHGKTYFRLEHYLPVSVLEKVNQTAIKEELSKLHSNYYGASDTEAEFEFLKLCQRLTEYGVHFHRVLPEKRSQTGIMLGVYSKGVLIFEVLNGNRTPVLRFPWRDTKKISFNKKKICLQNTSDGIKHLFQTDSNKTCQYLLQLCSDQHKFHQQMKARQNNQETQELENSPLSSLQYSLDPRIGDTVGRTVSSGSLAPSMSTRSNPDHLKRISYSEVALNKAPSGPILLQDDLHFPGFSPAASTVLSNPRIMSRSHHNLAQMPESLEHRVAVSHHGQLHGRLSQASSNQAAPHFQQHQRASSDTDSLPQQQDKSFGTVTHNSPTWSPIKKESDSSSIEDTGQAYVVGVSMHNSTGLPSTPASVNDSFKKKLNALPSPEREITTVNLKKDVKYGLGFQVVGGENAGRVDLGTIISSIAPGGPADVDGRLKPGDRLISVNDVNLQGLSHAVVVDILQNAPDDVSLVVSQPKERLYKESSSGYVRFQAQSTGQDHELDVDNSSEELVRTGSPSPALQNTDTPPSASSPVNQPTSISSQDARSGMAKSSQPPPNGVQQCLERVLAAATAGSSQQCRVTPNLGLDPVPPALPPKTRKAKMLEAPKVLEHSDRGDSDMDEETYSSSQEKLKVKKVCCMLDYIMENLNGNAPGVNSLRPGELFDVELSKKDSSLGLSITGGVNTTVRHGGIYVKAVIPKGAAELDGRIQKGDRVVAVNGKSLEGATHQQAVEVLRDTGQEVISALRGTGQEVTLLLCRPERGVLPEMDSSTLTPMTSPRKEPLTLVEPSLTTSPTQSKRSMGRVEEALERLQLKTPGRHNSYSDSTDGDEEVEEAFSTSAAEHSRQAWERSVYQTPSSNLGLGRYDSTGQLDDTLHSAFYSPNLSMTRSDLSKRYPFEYLRVILSALIIFPHNSSFRLPDPLPPPLPLPLNVTMLSHLCFQEVELKVSLMKSEKGSLGFTLTKGNDHGCYIHDIVQDPAKGDGRLRRGDRMIMVNTTDVSDMGHTQVVNLVRAAPCVVDLVVGRLLEAPKPPIEAHLLPDICFKGSQEPLGLVLDGGTDTPTQDLTLSESTRLLELSPDNLSLKATRNGKPVSPGQKSVSFLNNNISSQLSSSMNGFLKGEDLKDTDCLAALCPLEEEILKVDLEKPLSGGLGFSVIGGERGIFVKSITPGGVAETSGNLQVGDRLLKVNDELMTGVSHTKAVTTIRKTKGLVHLVVSRPPDQNPNTYLAYLPMNSDKCNGNTDYDEGPLEQKREAEPSTELSEDTDCDGSSLPEDSPESSRKVEWQEESVDDPRNENYLQMSAGQPEEDEITWGSDELPIENLNSKMRNDGPIITEDELTSLPLIKVVPDGQYTGERLNTVVRMMRGLLEQKVPLQEFDNLQNLEPLDDCLIAQTKENKKKNRYKNVVPFDTTRVVLGKDGGYINANFINMSVKDENYMYIACQGPLPTTLCDFWQMVLEQKSNVIAMMTREVEGGKVKCQRYWPDTPRTTEMVDDRLQITLIKDQYLDNFVIRLIEVKDVQTNETQIVTHLNYTGWPDHGTPSQPDQLLTFISYMRHVHRSGPIITHCSAGIGRSGTLICIDTVLGLISKDADFDISDVVRNMRLQRHGMVQTEDQYIFCYQVILYVLRCLQAEENISG</sequence>
<dbReference type="Gene3D" id="3.90.190.10">
    <property type="entry name" value="Protein tyrosine phosphatase superfamily"/>
    <property type="match status" value="1"/>
</dbReference>
<comment type="similarity">
    <text evidence="3 8">Belongs to the protein-tyrosine phosphatase family. Non-receptor class subfamily.</text>
</comment>
<comment type="function">
    <text evidence="8">Regulates negatively FAS-induced apoptosis and NGFR-mediated pro-apoptotic signaling.</text>
</comment>
<feature type="domain" description="KIND" evidence="17">
    <location>
        <begin position="3"/>
        <end position="186"/>
    </location>
</feature>
<feature type="region of interest" description="Disordered" evidence="12">
    <location>
        <begin position="1892"/>
        <end position="1967"/>
    </location>
</feature>
<accession>A0A3Q3W0S5</accession>
<feature type="binding site" evidence="10">
    <location>
        <begin position="2239"/>
        <end position="2245"/>
    </location>
    <ligand>
        <name>substrate</name>
    </ligand>
</feature>
<keyword evidence="6 8" id="KW-0206">Cytoskeleton</keyword>
<feature type="domain" description="PDZ" evidence="16">
    <location>
        <begin position="1333"/>
        <end position="1410"/>
    </location>
</feature>
<name>A0A3Q3W0S5_MOLML</name>
<dbReference type="InterPro" id="IPR000242">
    <property type="entry name" value="PTP_cat"/>
</dbReference>
<dbReference type="SUPFAM" id="SSF101690">
    <property type="entry name" value="PAZ domain"/>
    <property type="match status" value="1"/>
</dbReference>
<dbReference type="Pfam" id="PF09380">
    <property type="entry name" value="FERM_C"/>
    <property type="match status" value="1"/>
</dbReference>
<feature type="region of interest" description="Disordered" evidence="12">
    <location>
        <begin position="1244"/>
        <end position="1269"/>
    </location>
</feature>
<comment type="catalytic activity">
    <reaction evidence="8">
        <text>O-phospho-L-tyrosyl-[protein] + H2O = L-tyrosyl-[protein] + phosphate</text>
        <dbReference type="Rhea" id="RHEA:10684"/>
        <dbReference type="Rhea" id="RHEA-COMP:10136"/>
        <dbReference type="Rhea" id="RHEA-COMP:20101"/>
        <dbReference type="ChEBI" id="CHEBI:15377"/>
        <dbReference type="ChEBI" id="CHEBI:43474"/>
        <dbReference type="ChEBI" id="CHEBI:46858"/>
        <dbReference type="ChEBI" id="CHEBI:61978"/>
        <dbReference type="EC" id="3.1.3.48"/>
    </reaction>
</comment>
<evidence type="ECO:0000259" key="16">
    <source>
        <dbReference type="PROSITE" id="PS50106"/>
    </source>
</evidence>
<evidence type="ECO:0000256" key="5">
    <source>
        <dbReference type="ARBA" id="ARBA00022737"/>
    </source>
</evidence>
<dbReference type="PANTHER" id="PTHR46900">
    <property type="entry name" value="TYROSINE-PROTEIN PHOSPHATASE NON-RECEPTOR TYPE 13"/>
    <property type="match status" value="1"/>
</dbReference>
<dbReference type="Gene3D" id="1.20.80.10">
    <property type="match status" value="1"/>
</dbReference>
<dbReference type="InterPro" id="IPR036085">
    <property type="entry name" value="PAZ_dom_sf"/>
</dbReference>
<dbReference type="Proteomes" id="UP000261620">
    <property type="component" value="Unplaced"/>
</dbReference>
<dbReference type="InterPro" id="IPR018980">
    <property type="entry name" value="FERM_PH-like_C"/>
</dbReference>
<feature type="region of interest" description="Disordered" evidence="12">
    <location>
        <begin position="1161"/>
        <end position="1228"/>
    </location>
</feature>
<evidence type="ECO:0000256" key="1">
    <source>
        <dbReference type="ARBA" id="ARBA00004123"/>
    </source>
</evidence>
<dbReference type="PROSITE" id="PS00661">
    <property type="entry name" value="FERM_2"/>
    <property type="match status" value="1"/>
</dbReference>
<dbReference type="SUPFAM" id="SSF50729">
    <property type="entry name" value="PH domain-like"/>
    <property type="match status" value="1"/>
</dbReference>
<keyword evidence="19" id="KW-1185">Reference proteome</keyword>
<evidence type="ECO:0000259" key="14">
    <source>
        <dbReference type="PROSITE" id="PS50056"/>
    </source>
</evidence>
<evidence type="ECO:0000256" key="9">
    <source>
        <dbReference type="PIRSR" id="PIRSR000933-50"/>
    </source>
</evidence>
<dbReference type="Pfam" id="PF00102">
    <property type="entry name" value="Y_phosphatase"/>
    <property type="match status" value="1"/>
</dbReference>
<organism evidence="18 19">
    <name type="scientific">Mola mola</name>
    <name type="common">Ocean sunfish</name>
    <name type="synonym">Tetraodon mola</name>
    <dbReference type="NCBI Taxonomy" id="94237"/>
    <lineage>
        <taxon>Eukaryota</taxon>
        <taxon>Metazoa</taxon>
        <taxon>Chordata</taxon>
        <taxon>Craniata</taxon>
        <taxon>Vertebrata</taxon>
        <taxon>Euteleostomi</taxon>
        <taxon>Actinopterygii</taxon>
        <taxon>Neopterygii</taxon>
        <taxon>Teleostei</taxon>
        <taxon>Neoteleostei</taxon>
        <taxon>Acanthomorphata</taxon>
        <taxon>Eupercaria</taxon>
        <taxon>Tetraodontiformes</taxon>
        <taxon>Molidae</taxon>
        <taxon>Mola</taxon>
    </lineage>
</organism>
<dbReference type="InterPro" id="IPR029071">
    <property type="entry name" value="Ubiquitin-like_domsf"/>
</dbReference>
<feature type="region of interest" description="Disordered" evidence="12">
    <location>
        <begin position="394"/>
        <end position="427"/>
    </location>
</feature>
<evidence type="ECO:0000259" key="15">
    <source>
        <dbReference type="PROSITE" id="PS50057"/>
    </source>
</evidence>
<keyword evidence="11" id="KW-0175">Coiled coil</keyword>
<dbReference type="InterPro" id="IPR036034">
    <property type="entry name" value="PDZ_sf"/>
</dbReference>
<feature type="compositionally biased region" description="Polar residues" evidence="12">
    <location>
        <begin position="865"/>
        <end position="880"/>
    </location>
</feature>
<feature type="region of interest" description="Disordered" evidence="12">
    <location>
        <begin position="864"/>
        <end position="884"/>
    </location>
</feature>
<evidence type="ECO:0000256" key="8">
    <source>
        <dbReference type="PIRNR" id="PIRNR000933"/>
    </source>
</evidence>
<dbReference type="Pfam" id="PF09379">
    <property type="entry name" value="FERM_N"/>
    <property type="match status" value="1"/>
</dbReference>
<feature type="active site" description="Phosphocysteine intermediate" evidence="9">
    <location>
        <position position="2239"/>
    </location>
</feature>
<keyword evidence="8" id="KW-0904">Protein phosphatase</keyword>
<evidence type="ECO:0000256" key="2">
    <source>
        <dbReference type="ARBA" id="ARBA00004245"/>
    </source>
</evidence>
<feature type="compositionally biased region" description="Polar residues" evidence="12">
    <location>
        <begin position="227"/>
        <end position="240"/>
    </location>
</feature>
<keyword evidence="4 8" id="KW-0963">Cytoplasm</keyword>
<feature type="region of interest" description="Disordered" evidence="12">
    <location>
        <begin position="256"/>
        <end position="275"/>
    </location>
</feature>
<dbReference type="PROSITE" id="PS50056">
    <property type="entry name" value="TYR_PHOSPHATASE_2"/>
    <property type="match status" value="1"/>
</dbReference>
<dbReference type="InterPro" id="IPR029021">
    <property type="entry name" value="Prot-tyrosine_phosphatase-like"/>
</dbReference>
<feature type="domain" description="PDZ" evidence="16">
    <location>
        <begin position="1615"/>
        <end position="1695"/>
    </location>
</feature>
<dbReference type="PROSITE" id="PS50106">
    <property type="entry name" value="PDZ"/>
    <property type="match status" value="4"/>
</dbReference>
<feature type="region of interest" description="Disordered" evidence="12">
    <location>
        <begin position="326"/>
        <end position="348"/>
    </location>
</feature>
<dbReference type="FunFam" id="2.30.42.10:FF:000105">
    <property type="entry name" value="Tyrosine-protein phosphatase non-receptor type 13"/>
    <property type="match status" value="1"/>
</dbReference>
<dbReference type="InterPro" id="IPR000299">
    <property type="entry name" value="FERM_domain"/>
</dbReference>
<dbReference type="PROSITE" id="PS50057">
    <property type="entry name" value="FERM_3"/>
    <property type="match status" value="1"/>
</dbReference>
<dbReference type="GO" id="GO:0005737">
    <property type="term" value="C:cytoplasm"/>
    <property type="evidence" value="ECO:0007669"/>
    <property type="project" value="UniProtKB-UniRule"/>
</dbReference>
<feature type="domain" description="Tyrosine-protein phosphatase" evidence="13">
    <location>
        <begin position="2044"/>
        <end position="2298"/>
    </location>
</feature>
<dbReference type="SMART" id="SM00404">
    <property type="entry name" value="PTPc_motif"/>
    <property type="match status" value="1"/>
</dbReference>
<keyword evidence="7" id="KW-0539">Nucleus</keyword>
<comment type="subcellular location">
    <subcellularLocation>
        <location evidence="2 8">Cytoplasm</location>
        <location evidence="2 8">Cytoskeleton</location>
    </subcellularLocation>
    <subcellularLocation>
        <location evidence="1">Nucleus</location>
    </subcellularLocation>
</comment>
<dbReference type="InterPro" id="IPR003595">
    <property type="entry name" value="Tyr_Pase_cat"/>
</dbReference>
<feature type="compositionally biased region" description="Polar residues" evidence="12">
    <location>
        <begin position="959"/>
        <end position="1001"/>
    </location>
</feature>
<feature type="compositionally biased region" description="Polar residues" evidence="12">
    <location>
        <begin position="1183"/>
        <end position="1221"/>
    </location>
</feature>
<dbReference type="Pfam" id="PF00373">
    <property type="entry name" value="FERM_M"/>
    <property type="match status" value="1"/>
</dbReference>
<dbReference type="CDD" id="cd23072">
    <property type="entry name" value="PDZ1_PTPN13-like"/>
    <property type="match status" value="1"/>
</dbReference>
<dbReference type="CDD" id="cd06696">
    <property type="entry name" value="PDZ4_PTPN13-like"/>
    <property type="match status" value="1"/>
</dbReference>
<feature type="domain" description="PDZ" evidence="16">
    <location>
        <begin position="1810"/>
        <end position="1890"/>
    </location>
</feature>
<feature type="domain" description="PDZ" evidence="16">
    <location>
        <begin position="1059"/>
        <end position="1145"/>
    </location>
</feature>
<dbReference type="InterPro" id="IPR019749">
    <property type="entry name" value="Band_41_domain"/>
</dbReference>
<feature type="compositionally biased region" description="Low complexity" evidence="12">
    <location>
        <begin position="409"/>
        <end position="422"/>
    </location>
</feature>
<keyword evidence="8" id="KW-0378">Hydrolase</keyword>
<evidence type="ECO:0000313" key="19">
    <source>
        <dbReference type="Proteomes" id="UP000261620"/>
    </source>
</evidence>
<dbReference type="SMART" id="SM01196">
    <property type="entry name" value="FERM_C"/>
    <property type="match status" value="1"/>
</dbReference>
<evidence type="ECO:0000259" key="17">
    <source>
        <dbReference type="PROSITE" id="PS51377"/>
    </source>
</evidence>
<dbReference type="EC" id="3.1.3.48" evidence="8"/>
<dbReference type="CDD" id="cd13187">
    <property type="entry name" value="FERM_C_PTPH13"/>
    <property type="match status" value="1"/>
</dbReference>
<dbReference type="GO" id="GO:0004725">
    <property type="term" value="F:protein tyrosine phosphatase activity"/>
    <property type="evidence" value="ECO:0007669"/>
    <property type="project" value="UniProtKB-UniRule"/>
</dbReference>
<dbReference type="InterPro" id="IPR019748">
    <property type="entry name" value="FERM_central"/>
</dbReference>
<dbReference type="FunFam" id="2.30.29.30:FF:000107">
    <property type="entry name" value="Tyrosine-protein phosphatase non-receptor type 13"/>
    <property type="match status" value="1"/>
</dbReference>
<dbReference type="InterPro" id="IPR001478">
    <property type="entry name" value="PDZ"/>
</dbReference>
<dbReference type="PROSITE" id="PS50055">
    <property type="entry name" value="TYR_PHOSPHATASE_PTP"/>
    <property type="match status" value="1"/>
</dbReference>
<dbReference type="Ensembl" id="ENSMMOT00000001969.1">
    <property type="protein sequence ID" value="ENSMMOP00000001934.1"/>
    <property type="gene ID" value="ENSMMOG00000001607.1"/>
</dbReference>
<dbReference type="InterPro" id="IPR035963">
    <property type="entry name" value="FERM_2"/>
</dbReference>
<evidence type="ECO:0000256" key="11">
    <source>
        <dbReference type="SAM" id="Coils"/>
    </source>
</evidence>
<proteinExistence type="inferred from homology"/>
<dbReference type="SUPFAM" id="SSF52799">
    <property type="entry name" value="(Phosphotyrosine protein) phosphatases II"/>
    <property type="match status" value="1"/>
</dbReference>
<dbReference type="GO" id="GO:0005634">
    <property type="term" value="C:nucleus"/>
    <property type="evidence" value="ECO:0007669"/>
    <property type="project" value="UniProtKB-SubCell"/>
</dbReference>
<feature type="coiled-coil region" evidence="11">
    <location>
        <begin position="437"/>
        <end position="464"/>
    </location>
</feature>
<feature type="compositionally biased region" description="Basic and acidic residues" evidence="12">
    <location>
        <begin position="1948"/>
        <end position="1965"/>
    </location>
</feature>
<evidence type="ECO:0000256" key="7">
    <source>
        <dbReference type="ARBA" id="ARBA00023242"/>
    </source>
</evidence>
<dbReference type="Pfam" id="PF00595">
    <property type="entry name" value="PDZ"/>
    <property type="match status" value="4"/>
</dbReference>
<feature type="binding site" evidence="10">
    <location>
        <position position="2209"/>
    </location>
    <ligand>
        <name>substrate</name>
    </ligand>
</feature>
<dbReference type="SMART" id="SM00295">
    <property type="entry name" value="B41"/>
    <property type="match status" value="1"/>
</dbReference>
<dbReference type="CDD" id="cd17195">
    <property type="entry name" value="FERM_F1_PTPN13"/>
    <property type="match status" value="1"/>
</dbReference>
<dbReference type="SMART" id="SM00228">
    <property type="entry name" value="PDZ"/>
    <property type="match status" value="4"/>
</dbReference>
<keyword evidence="5" id="KW-0677">Repeat</keyword>
<feature type="region of interest" description="Disordered" evidence="12">
    <location>
        <begin position="946"/>
        <end position="1013"/>
    </location>
</feature>
<dbReference type="InterPro" id="IPR019747">
    <property type="entry name" value="FERM_CS"/>
</dbReference>
<dbReference type="InterPro" id="IPR014352">
    <property type="entry name" value="FERM/acyl-CoA-bd_prot_sf"/>
</dbReference>
<dbReference type="PIRSF" id="PIRSF000933">
    <property type="entry name" value="Tyr-Ptase_nr13"/>
    <property type="match status" value="1"/>
</dbReference>
<evidence type="ECO:0000256" key="4">
    <source>
        <dbReference type="ARBA" id="ARBA00022490"/>
    </source>
</evidence>
<dbReference type="SMART" id="SM00194">
    <property type="entry name" value="PTPc"/>
    <property type="match status" value="1"/>
</dbReference>
<dbReference type="Gene3D" id="2.30.29.30">
    <property type="entry name" value="Pleckstrin-homology domain (PH domain)/Phosphotyrosine-binding domain (PTB)"/>
    <property type="match status" value="1"/>
</dbReference>
<dbReference type="Gene3D" id="3.10.20.90">
    <property type="entry name" value="Phosphatidylinositol 3-kinase Catalytic Subunit, Chain A, domain 1"/>
    <property type="match status" value="1"/>
</dbReference>
<dbReference type="CDD" id="cd14473">
    <property type="entry name" value="FERM_B-lobe"/>
    <property type="match status" value="1"/>
</dbReference>
<dbReference type="Gene3D" id="1.10.510.10">
    <property type="entry name" value="Transferase(Phosphotransferase) domain 1"/>
    <property type="match status" value="1"/>
</dbReference>
<feature type="region of interest" description="Disordered" evidence="12">
    <location>
        <begin position="197"/>
        <end position="244"/>
    </location>
</feature>
<dbReference type="SUPFAM" id="SSF50156">
    <property type="entry name" value="PDZ domain-like"/>
    <property type="match status" value="4"/>
</dbReference>
<dbReference type="InterPro" id="IPR011019">
    <property type="entry name" value="KIND_dom"/>
</dbReference>
<dbReference type="CDD" id="cd06792">
    <property type="entry name" value="PDZ2-PTPN13_FRMPD2-like"/>
    <property type="match status" value="1"/>
</dbReference>
<evidence type="ECO:0000259" key="13">
    <source>
        <dbReference type="PROSITE" id="PS50055"/>
    </source>
</evidence>
<dbReference type="Pfam" id="PF16599">
    <property type="entry name" value="PTN13_u3"/>
    <property type="match status" value="1"/>
</dbReference>
<dbReference type="GO" id="GO:0036312">
    <property type="term" value="F:phosphatidylinositol 3-kinase regulatory subunit binding"/>
    <property type="evidence" value="ECO:0007669"/>
    <property type="project" value="TreeGrafter"/>
</dbReference>
<reference evidence="18" key="1">
    <citation type="submission" date="2025-08" db="UniProtKB">
        <authorList>
            <consortium name="Ensembl"/>
        </authorList>
    </citation>
    <scope>IDENTIFICATION</scope>
</reference>
<dbReference type="InterPro" id="IPR018979">
    <property type="entry name" value="FERM_N"/>
</dbReference>
<reference evidence="18" key="2">
    <citation type="submission" date="2025-09" db="UniProtKB">
        <authorList>
            <consortium name="Ensembl"/>
        </authorList>
    </citation>
    <scope>IDENTIFICATION</scope>
</reference>
<feature type="domain" description="FERM" evidence="15">
    <location>
        <begin position="533"/>
        <end position="832"/>
    </location>
</feature>
<dbReference type="InterPro" id="IPR011993">
    <property type="entry name" value="PH-like_dom_sf"/>
</dbReference>
<evidence type="ECO:0000256" key="12">
    <source>
        <dbReference type="SAM" id="MobiDB-lite"/>
    </source>
</evidence>
<dbReference type="Gene3D" id="2.30.42.10">
    <property type="match status" value="4"/>
</dbReference>
<dbReference type="InterPro" id="IPR052074">
    <property type="entry name" value="NonRcpt_TyrProt_Phosphatase"/>
</dbReference>
<feature type="domain" description="Tyrosine specific protein phosphatases" evidence="14">
    <location>
        <begin position="2220"/>
        <end position="2289"/>
    </location>
</feature>
<dbReference type="SUPFAM" id="SSF54236">
    <property type="entry name" value="Ubiquitin-like"/>
    <property type="match status" value="1"/>
</dbReference>
<evidence type="ECO:0000256" key="10">
    <source>
        <dbReference type="PIRSR" id="PIRSR000933-51"/>
    </source>
</evidence>
<dbReference type="InterPro" id="IPR012153">
    <property type="entry name" value="PTPN13"/>
</dbReference>
<dbReference type="SUPFAM" id="SSF47031">
    <property type="entry name" value="Second domain of FERM"/>
    <property type="match status" value="1"/>
</dbReference>
<protein>
    <recommendedName>
        <fullName evidence="8">Tyrosine-protein phosphatase non-receptor type 13</fullName>
        <ecNumber evidence="8">3.1.3.48</ecNumber>
    </recommendedName>
</protein>